<reference evidence="8 9" key="1">
    <citation type="submission" date="2023-01" db="EMBL/GenBank/DDBJ databases">
        <title>Novel species of the genus Asticcacaulis isolated from rivers.</title>
        <authorList>
            <person name="Lu H."/>
        </authorList>
    </citation>
    <scope>NUCLEOTIDE SEQUENCE [LARGE SCALE GENOMIC DNA]</scope>
    <source>
        <strain evidence="8 9">BYS171W</strain>
    </source>
</reference>
<feature type="compositionally biased region" description="Basic and acidic residues" evidence="5">
    <location>
        <begin position="183"/>
        <end position="192"/>
    </location>
</feature>
<evidence type="ECO:0000256" key="4">
    <source>
        <dbReference type="ARBA" id="ARBA00023163"/>
    </source>
</evidence>
<comment type="caution">
    <text evidence="8">The sequence shown here is derived from an EMBL/GenBank/DDBJ whole genome shotgun (WGS) entry which is preliminary data.</text>
</comment>
<keyword evidence="2" id="KW-0805">Transcription regulation</keyword>
<dbReference type="CDD" id="cd06171">
    <property type="entry name" value="Sigma70_r4"/>
    <property type="match status" value="1"/>
</dbReference>
<dbReference type="SUPFAM" id="SSF88659">
    <property type="entry name" value="Sigma3 and sigma4 domains of RNA polymerase sigma factors"/>
    <property type="match status" value="1"/>
</dbReference>
<dbReference type="InterPro" id="IPR007627">
    <property type="entry name" value="RNA_pol_sigma70_r2"/>
</dbReference>
<sequence>MSLDRLKLVHWIAAHVMPHEPTVRAWLSRSLVSKADVDDLIQEAYCRLSAVQSIEAIARPDGYFFQIVRNLLREQLRRAQLVRIDASAALEDLPMGDEAPSPERVTSAREEWTRVQAAMATLPPRCRQILQMRKIDGLSQRDIAARLGVSESIVENDAVKGMRLIMQHMGQGPKHPRSQRKGGGIDRSKLRR</sequence>
<evidence type="ECO:0000313" key="8">
    <source>
        <dbReference type="EMBL" id="MDC7685283.1"/>
    </source>
</evidence>
<evidence type="ECO:0000256" key="2">
    <source>
        <dbReference type="ARBA" id="ARBA00023015"/>
    </source>
</evidence>
<dbReference type="InterPro" id="IPR039425">
    <property type="entry name" value="RNA_pol_sigma-70-like"/>
</dbReference>
<dbReference type="NCBIfam" id="TIGR02937">
    <property type="entry name" value="sigma70-ECF"/>
    <property type="match status" value="1"/>
</dbReference>
<keyword evidence="9" id="KW-1185">Reference proteome</keyword>
<dbReference type="PANTHER" id="PTHR43133:SF63">
    <property type="entry name" value="RNA POLYMERASE SIGMA FACTOR FECI-RELATED"/>
    <property type="match status" value="1"/>
</dbReference>
<evidence type="ECO:0000313" key="9">
    <source>
        <dbReference type="Proteomes" id="UP001214854"/>
    </source>
</evidence>
<comment type="similarity">
    <text evidence="1">Belongs to the sigma-70 factor family. ECF subfamily.</text>
</comment>
<keyword evidence="3" id="KW-0731">Sigma factor</keyword>
<dbReference type="Proteomes" id="UP001214854">
    <property type="component" value="Unassembled WGS sequence"/>
</dbReference>
<feature type="region of interest" description="Disordered" evidence="5">
    <location>
        <begin position="169"/>
        <end position="192"/>
    </location>
</feature>
<dbReference type="InterPro" id="IPR013324">
    <property type="entry name" value="RNA_pol_sigma_r3/r4-like"/>
</dbReference>
<dbReference type="InterPro" id="IPR036388">
    <property type="entry name" value="WH-like_DNA-bd_sf"/>
</dbReference>
<evidence type="ECO:0000256" key="1">
    <source>
        <dbReference type="ARBA" id="ARBA00010641"/>
    </source>
</evidence>
<dbReference type="PANTHER" id="PTHR43133">
    <property type="entry name" value="RNA POLYMERASE ECF-TYPE SIGMA FACTO"/>
    <property type="match status" value="1"/>
</dbReference>
<keyword evidence="4" id="KW-0804">Transcription</keyword>
<protein>
    <submittedName>
        <fullName evidence="8">Sigma-70 family RNA polymerase sigma factor</fullName>
    </submittedName>
</protein>
<evidence type="ECO:0000259" key="7">
    <source>
        <dbReference type="Pfam" id="PF08281"/>
    </source>
</evidence>
<dbReference type="SUPFAM" id="SSF88946">
    <property type="entry name" value="Sigma2 domain of RNA polymerase sigma factors"/>
    <property type="match status" value="1"/>
</dbReference>
<dbReference type="InterPro" id="IPR013249">
    <property type="entry name" value="RNA_pol_sigma70_r4_t2"/>
</dbReference>
<dbReference type="Pfam" id="PF08281">
    <property type="entry name" value="Sigma70_r4_2"/>
    <property type="match status" value="1"/>
</dbReference>
<dbReference type="Pfam" id="PF04542">
    <property type="entry name" value="Sigma70_r2"/>
    <property type="match status" value="1"/>
</dbReference>
<evidence type="ECO:0000256" key="5">
    <source>
        <dbReference type="SAM" id="MobiDB-lite"/>
    </source>
</evidence>
<proteinExistence type="inferred from homology"/>
<name>A0ABT5HZB5_9CAUL</name>
<feature type="domain" description="RNA polymerase sigma-70 region 2" evidence="6">
    <location>
        <begin position="16"/>
        <end position="80"/>
    </location>
</feature>
<dbReference type="Gene3D" id="1.10.10.10">
    <property type="entry name" value="Winged helix-like DNA-binding domain superfamily/Winged helix DNA-binding domain"/>
    <property type="match status" value="1"/>
</dbReference>
<dbReference type="RefSeq" id="WP_272749785.1">
    <property type="nucleotide sequence ID" value="NZ_JAQQKX010000028.1"/>
</dbReference>
<dbReference type="InterPro" id="IPR014284">
    <property type="entry name" value="RNA_pol_sigma-70_dom"/>
</dbReference>
<feature type="domain" description="RNA polymerase sigma factor 70 region 4 type 2" evidence="7">
    <location>
        <begin position="114"/>
        <end position="163"/>
    </location>
</feature>
<dbReference type="InterPro" id="IPR013325">
    <property type="entry name" value="RNA_pol_sigma_r2"/>
</dbReference>
<accession>A0ABT5HZB5</accession>
<evidence type="ECO:0000259" key="6">
    <source>
        <dbReference type="Pfam" id="PF04542"/>
    </source>
</evidence>
<gene>
    <name evidence="8" type="ORF">PQU92_18520</name>
</gene>
<evidence type="ECO:0000256" key="3">
    <source>
        <dbReference type="ARBA" id="ARBA00023082"/>
    </source>
</evidence>
<dbReference type="Gene3D" id="1.10.1740.10">
    <property type="match status" value="1"/>
</dbReference>
<organism evidence="8 9">
    <name type="scientific">Asticcacaulis aquaticus</name>
    <dbReference type="NCBI Taxonomy" id="2984212"/>
    <lineage>
        <taxon>Bacteria</taxon>
        <taxon>Pseudomonadati</taxon>
        <taxon>Pseudomonadota</taxon>
        <taxon>Alphaproteobacteria</taxon>
        <taxon>Caulobacterales</taxon>
        <taxon>Caulobacteraceae</taxon>
        <taxon>Asticcacaulis</taxon>
    </lineage>
</organism>
<dbReference type="EMBL" id="JAQQKX010000028">
    <property type="protein sequence ID" value="MDC7685283.1"/>
    <property type="molecule type" value="Genomic_DNA"/>
</dbReference>